<sequence length="593" mass="64793">MSLMLIARHSQGARGSLSNTVDAIRNAGGPNSIDNFARSWTRAATFFEVTPSQTFFVPNEVVGSHRDPEAGHTGLGHDRYASPFDDTDSIDHHYDSGVDDIDDGDNIDERSHMVSHGPGLGPGGINYGSLGSIRSIRESIGGTVISRLGDVSRLNDGSMRDAASMFRQQQGLTEEMKEREPLLVQRVEREDGKVVAVIVGQSTMPQTVFNSVNVLIGIGLLSLPLGLKYSGWFIGVIFLTWSAWITNYTAKLLSKYSAFGHRARIWISVLFSMELLTACVALIILFSDSLHDLIPSVSVTEWKLAAVVILTPLSFLPLRVLSFSSVLGIMACFGIVSIIFIDGLYKPERPGSLRQPMPTHIWPQSWAALPMSFGLLMSPWGGHSVFPNIYKDMRHPHKYRKAVDITYAFTFGLDMSLALLGVLMFGDSVRDEITSNVLSLASEYPAALSIMMVTCIAIVPLTKTPLNARPIITTIEVMTGLDSRTLPTDEPSVGMSGSIHGLLKICLRILCNVVFVGIAILFPAFENVMGLMGSFLTFSICVILPIVFYLKICAEDIKPGEKTLCWVLLGISTFLAALGTVWSFLPLGSLPDW</sequence>
<keyword evidence="4 8" id="KW-0812">Transmembrane</keyword>
<feature type="transmembrane region" description="Helical" evidence="8">
    <location>
        <begin position="361"/>
        <end position="381"/>
    </location>
</feature>
<feature type="transmembrane region" description="Helical" evidence="8">
    <location>
        <begin position="293"/>
        <end position="313"/>
    </location>
</feature>
<reference evidence="10 11" key="1">
    <citation type="journal article" date="2018" name="Nat. Ecol. Evol.">
        <title>Pezizomycetes genomes reveal the molecular basis of ectomycorrhizal truffle lifestyle.</title>
        <authorList>
            <person name="Murat C."/>
            <person name="Payen T."/>
            <person name="Noel B."/>
            <person name="Kuo A."/>
            <person name="Morin E."/>
            <person name="Chen J."/>
            <person name="Kohler A."/>
            <person name="Krizsan K."/>
            <person name="Balestrini R."/>
            <person name="Da Silva C."/>
            <person name="Montanini B."/>
            <person name="Hainaut M."/>
            <person name="Levati E."/>
            <person name="Barry K.W."/>
            <person name="Belfiori B."/>
            <person name="Cichocki N."/>
            <person name="Clum A."/>
            <person name="Dockter R.B."/>
            <person name="Fauchery L."/>
            <person name="Guy J."/>
            <person name="Iotti M."/>
            <person name="Le Tacon F."/>
            <person name="Lindquist E.A."/>
            <person name="Lipzen A."/>
            <person name="Malagnac F."/>
            <person name="Mello A."/>
            <person name="Molinier V."/>
            <person name="Miyauchi S."/>
            <person name="Poulain J."/>
            <person name="Riccioni C."/>
            <person name="Rubini A."/>
            <person name="Sitrit Y."/>
            <person name="Splivallo R."/>
            <person name="Traeger S."/>
            <person name="Wang M."/>
            <person name="Zifcakova L."/>
            <person name="Wipf D."/>
            <person name="Zambonelli A."/>
            <person name="Paolocci F."/>
            <person name="Nowrousian M."/>
            <person name="Ottonello S."/>
            <person name="Baldrian P."/>
            <person name="Spatafora J.W."/>
            <person name="Henrissat B."/>
            <person name="Nagy L.G."/>
            <person name="Aury J.M."/>
            <person name="Wincker P."/>
            <person name="Grigoriev I.V."/>
            <person name="Bonfante P."/>
            <person name="Martin F.M."/>
        </authorList>
    </citation>
    <scope>NUCLEOTIDE SEQUENCE [LARGE SCALE GENOMIC DNA]</scope>
    <source>
        <strain evidence="10 11">ATCC MYA-4762</strain>
    </source>
</reference>
<keyword evidence="5" id="KW-0029">Amino-acid transport</keyword>
<dbReference type="EMBL" id="ML121567">
    <property type="protein sequence ID" value="RPB20787.1"/>
    <property type="molecule type" value="Genomic_DNA"/>
</dbReference>
<evidence type="ECO:0000259" key="9">
    <source>
        <dbReference type="Pfam" id="PF01490"/>
    </source>
</evidence>
<feature type="domain" description="Amino acid transporter transmembrane" evidence="9">
    <location>
        <begin position="201"/>
        <end position="580"/>
    </location>
</feature>
<dbReference type="GO" id="GO:0005774">
    <property type="term" value="C:vacuolar membrane"/>
    <property type="evidence" value="ECO:0007669"/>
    <property type="project" value="TreeGrafter"/>
</dbReference>
<feature type="transmembrane region" description="Helical" evidence="8">
    <location>
        <begin position="265"/>
        <end position="287"/>
    </location>
</feature>
<dbReference type="InParanoid" id="A0A3N4LD28"/>
<accession>A0A3N4LD28</accession>
<evidence type="ECO:0000256" key="8">
    <source>
        <dbReference type="SAM" id="Phobius"/>
    </source>
</evidence>
<evidence type="ECO:0000256" key="5">
    <source>
        <dbReference type="ARBA" id="ARBA00022970"/>
    </source>
</evidence>
<organism evidence="10 11">
    <name type="scientific">Terfezia boudieri ATCC MYA-4762</name>
    <dbReference type="NCBI Taxonomy" id="1051890"/>
    <lineage>
        <taxon>Eukaryota</taxon>
        <taxon>Fungi</taxon>
        <taxon>Dikarya</taxon>
        <taxon>Ascomycota</taxon>
        <taxon>Pezizomycotina</taxon>
        <taxon>Pezizomycetes</taxon>
        <taxon>Pezizales</taxon>
        <taxon>Pezizaceae</taxon>
        <taxon>Terfezia</taxon>
    </lineage>
</organism>
<dbReference type="PANTHER" id="PTHR22950:SF692">
    <property type="entry name" value="TRANSMEMBRANE AMINO ACID TRANSPORTER FAMILY PROTEIN"/>
    <property type="match status" value="1"/>
</dbReference>
<evidence type="ECO:0000313" key="10">
    <source>
        <dbReference type="EMBL" id="RPB20787.1"/>
    </source>
</evidence>
<dbReference type="FunCoup" id="A0A3N4LD28">
    <property type="interactions" value="322"/>
</dbReference>
<evidence type="ECO:0000256" key="3">
    <source>
        <dbReference type="ARBA" id="ARBA00022448"/>
    </source>
</evidence>
<dbReference type="PANTHER" id="PTHR22950">
    <property type="entry name" value="AMINO ACID TRANSPORTER"/>
    <property type="match status" value="1"/>
</dbReference>
<feature type="transmembrane region" description="Helical" evidence="8">
    <location>
        <begin position="232"/>
        <end position="253"/>
    </location>
</feature>
<evidence type="ECO:0000256" key="2">
    <source>
        <dbReference type="ARBA" id="ARBA00008066"/>
    </source>
</evidence>
<evidence type="ECO:0000256" key="6">
    <source>
        <dbReference type="ARBA" id="ARBA00022989"/>
    </source>
</evidence>
<gene>
    <name evidence="10" type="ORF">L211DRAFT_492790</name>
</gene>
<evidence type="ECO:0000256" key="7">
    <source>
        <dbReference type="ARBA" id="ARBA00023136"/>
    </source>
</evidence>
<keyword evidence="6 8" id="KW-1133">Transmembrane helix</keyword>
<keyword evidence="11" id="KW-1185">Reference proteome</keyword>
<dbReference type="Proteomes" id="UP000267821">
    <property type="component" value="Unassembled WGS sequence"/>
</dbReference>
<feature type="transmembrane region" description="Helical" evidence="8">
    <location>
        <begin position="505"/>
        <end position="525"/>
    </location>
</feature>
<dbReference type="AlphaFoldDB" id="A0A3N4LD28"/>
<feature type="transmembrane region" description="Helical" evidence="8">
    <location>
        <begin position="320"/>
        <end position="341"/>
    </location>
</feature>
<feature type="transmembrane region" description="Helical" evidence="8">
    <location>
        <begin position="444"/>
        <end position="462"/>
    </location>
</feature>
<name>A0A3N4LD28_9PEZI</name>
<protein>
    <recommendedName>
        <fullName evidence="9">Amino acid transporter transmembrane domain-containing protein</fullName>
    </recommendedName>
</protein>
<feature type="transmembrane region" description="Helical" evidence="8">
    <location>
        <begin position="531"/>
        <end position="552"/>
    </location>
</feature>
<evidence type="ECO:0000256" key="1">
    <source>
        <dbReference type="ARBA" id="ARBA00004141"/>
    </source>
</evidence>
<keyword evidence="3" id="KW-0813">Transport</keyword>
<evidence type="ECO:0000256" key="4">
    <source>
        <dbReference type="ARBA" id="ARBA00022692"/>
    </source>
</evidence>
<dbReference type="GO" id="GO:0015179">
    <property type="term" value="F:L-amino acid transmembrane transporter activity"/>
    <property type="evidence" value="ECO:0007669"/>
    <property type="project" value="TreeGrafter"/>
</dbReference>
<evidence type="ECO:0000313" key="11">
    <source>
        <dbReference type="Proteomes" id="UP000267821"/>
    </source>
</evidence>
<keyword evidence="7 8" id="KW-0472">Membrane</keyword>
<dbReference type="STRING" id="1051890.A0A3N4LD28"/>
<dbReference type="OrthoDB" id="655540at2759"/>
<dbReference type="InterPro" id="IPR013057">
    <property type="entry name" value="AA_transpt_TM"/>
</dbReference>
<feature type="transmembrane region" description="Helical" evidence="8">
    <location>
        <begin position="402"/>
        <end position="424"/>
    </location>
</feature>
<comment type="subcellular location">
    <subcellularLocation>
        <location evidence="1">Membrane</location>
        <topology evidence="1">Multi-pass membrane protein</topology>
    </subcellularLocation>
</comment>
<dbReference type="Pfam" id="PF01490">
    <property type="entry name" value="Aa_trans"/>
    <property type="match status" value="1"/>
</dbReference>
<feature type="transmembrane region" description="Helical" evidence="8">
    <location>
        <begin position="564"/>
        <end position="585"/>
    </location>
</feature>
<proteinExistence type="inferred from homology"/>
<comment type="similarity">
    <text evidence="2">Belongs to the amino acid/polyamine transporter 2 family.</text>
</comment>